<accession>A0A843XD46</accession>
<comment type="caution">
    <text evidence="2">The sequence shown here is derived from an EMBL/GenBank/DDBJ whole genome shotgun (WGS) entry which is preliminary data.</text>
</comment>
<feature type="compositionally biased region" description="Basic and acidic residues" evidence="1">
    <location>
        <begin position="22"/>
        <end position="31"/>
    </location>
</feature>
<evidence type="ECO:0000313" key="2">
    <source>
        <dbReference type="EMBL" id="MQM17358.1"/>
    </source>
</evidence>
<keyword evidence="3" id="KW-1185">Reference proteome</keyword>
<proteinExistence type="predicted"/>
<dbReference type="Proteomes" id="UP000652761">
    <property type="component" value="Unassembled WGS sequence"/>
</dbReference>
<dbReference type="EMBL" id="NMUH01007491">
    <property type="protein sequence ID" value="MQM17358.1"/>
    <property type="molecule type" value="Genomic_DNA"/>
</dbReference>
<feature type="region of interest" description="Disordered" evidence="1">
    <location>
        <begin position="1"/>
        <end position="73"/>
    </location>
</feature>
<protein>
    <submittedName>
        <fullName evidence="2">Uncharacterized protein</fullName>
    </submittedName>
</protein>
<evidence type="ECO:0000313" key="3">
    <source>
        <dbReference type="Proteomes" id="UP000652761"/>
    </source>
</evidence>
<reference evidence="2" key="1">
    <citation type="submission" date="2017-07" db="EMBL/GenBank/DDBJ databases">
        <title>Taro Niue Genome Assembly and Annotation.</title>
        <authorList>
            <person name="Atibalentja N."/>
            <person name="Keating K."/>
            <person name="Fields C.J."/>
        </authorList>
    </citation>
    <scope>NUCLEOTIDE SEQUENCE</scope>
    <source>
        <strain evidence="2">Niue_2</strain>
        <tissue evidence="2">Leaf</tissue>
    </source>
</reference>
<dbReference type="AlphaFoldDB" id="A0A843XD46"/>
<sequence>MKTEAAEAQPSSGLRRRHRPCRLQEGDRGEGDTGYVAFRPAGGSGDSSSRNLPEMGETLHTGEGSMLIMLETH</sequence>
<name>A0A843XD46_COLES</name>
<gene>
    <name evidence="2" type="ORF">Taro_050327</name>
</gene>
<organism evidence="2 3">
    <name type="scientific">Colocasia esculenta</name>
    <name type="common">Wild taro</name>
    <name type="synonym">Arum esculentum</name>
    <dbReference type="NCBI Taxonomy" id="4460"/>
    <lineage>
        <taxon>Eukaryota</taxon>
        <taxon>Viridiplantae</taxon>
        <taxon>Streptophyta</taxon>
        <taxon>Embryophyta</taxon>
        <taxon>Tracheophyta</taxon>
        <taxon>Spermatophyta</taxon>
        <taxon>Magnoliopsida</taxon>
        <taxon>Liliopsida</taxon>
        <taxon>Araceae</taxon>
        <taxon>Aroideae</taxon>
        <taxon>Colocasieae</taxon>
        <taxon>Colocasia</taxon>
    </lineage>
</organism>
<evidence type="ECO:0000256" key="1">
    <source>
        <dbReference type="SAM" id="MobiDB-lite"/>
    </source>
</evidence>